<dbReference type="EMBL" id="LT598454">
    <property type="protein sequence ID" value="SCU85967.1"/>
    <property type="molecule type" value="Genomic_DNA"/>
</dbReference>
<reference evidence="3 4" key="1">
    <citation type="submission" date="2016-03" db="EMBL/GenBank/DDBJ databases">
        <authorList>
            <person name="Devillers H."/>
        </authorList>
    </citation>
    <scope>NUCLEOTIDE SEQUENCE [LARGE SCALE GENOMIC DNA]</scope>
    <source>
        <strain evidence="3">CBS 10888</strain>
    </source>
</reference>
<dbReference type="InterPro" id="IPR058155">
    <property type="entry name" value="Skg3/CAF120-like_PH"/>
</dbReference>
<keyword evidence="4" id="KW-1185">Reference proteome</keyword>
<organism evidence="3 4">
    <name type="scientific">Lachancea dasiensis</name>
    <dbReference type="NCBI Taxonomy" id="1072105"/>
    <lineage>
        <taxon>Eukaryota</taxon>
        <taxon>Fungi</taxon>
        <taxon>Dikarya</taxon>
        <taxon>Ascomycota</taxon>
        <taxon>Saccharomycotina</taxon>
        <taxon>Saccharomycetes</taxon>
        <taxon>Saccharomycetales</taxon>
        <taxon>Saccharomycetaceae</taxon>
        <taxon>Lachancea</taxon>
    </lineage>
</organism>
<dbReference type="Proteomes" id="UP000190274">
    <property type="component" value="Chromosome D"/>
</dbReference>
<name>A0A1G4J7Z0_9SACH</name>
<protein>
    <submittedName>
        <fullName evidence="3">LADA_0D11210g1_1</fullName>
    </submittedName>
</protein>
<accession>A0A1G4J7Z0</accession>
<feature type="compositionally biased region" description="Polar residues" evidence="1">
    <location>
        <begin position="316"/>
        <end position="333"/>
    </location>
</feature>
<evidence type="ECO:0000313" key="3">
    <source>
        <dbReference type="EMBL" id="SCU85967.1"/>
    </source>
</evidence>
<evidence type="ECO:0000259" key="2">
    <source>
        <dbReference type="Pfam" id="PF25381"/>
    </source>
</evidence>
<dbReference type="OrthoDB" id="5563754at2759"/>
<dbReference type="AlphaFoldDB" id="A0A1G4J7Z0"/>
<feature type="domain" description="Skg3/CAF120-like PH-like" evidence="2">
    <location>
        <begin position="379"/>
        <end position="432"/>
    </location>
</feature>
<gene>
    <name evidence="3" type="ORF">LADA_0D11210G</name>
</gene>
<feature type="region of interest" description="Disordered" evidence="1">
    <location>
        <begin position="316"/>
        <end position="375"/>
    </location>
</feature>
<proteinExistence type="predicted"/>
<sequence>MKSLFGIKYPALSKDTGKSEDLFEHVKTGVDSVEGQDCESLKPLLILLDCQKRKSYLSWTDGNDMLLQTGNQTEVSPISRVALQGTLLKVVVKPEANEYDNVMVLDVANGVSPMSWKLGHTSLDLNGGAVTLLCRSVEAQSQLRLLYDMCMLARFEYMSLRKALTATVISTHGSRISDISTVLLAQHSYKDWCYISIDGEWVKAWCHVDRSPRNAGTHKGRRQIKFFKDDRSLTAKNLLCFIPACDEDKDLFLVEDQDPNLSESSPTDGFADLRFRDHLKAAHVDGASLESSMEALLSRLNTLRFVGDIYWPGSTASAPNGSKSPPISFSAGSLSPRKKRRSAVEAPSNEPSGASSHKRSKSGVSMSSVHHPDEGDYEFKTSEILIKPIPHSGVHHLESLIRCALPMMGCLSLYGRPVHFNNSRMDPESMLFGLPRLPVIDFFAAEEIPSLFEYTSTIAGGSEHLNRTIAAFKQFLAQRIADKGRQKLTFTTLSDMMQTGSDFSVFTSSSRSTSNSPLI</sequence>
<evidence type="ECO:0000313" key="4">
    <source>
        <dbReference type="Proteomes" id="UP000190274"/>
    </source>
</evidence>
<evidence type="ECO:0000256" key="1">
    <source>
        <dbReference type="SAM" id="MobiDB-lite"/>
    </source>
</evidence>
<dbReference type="Pfam" id="PF25381">
    <property type="entry name" value="PH_26"/>
    <property type="match status" value="1"/>
</dbReference>